<evidence type="ECO:0000313" key="3">
    <source>
        <dbReference type="Proteomes" id="UP000823882"/>
    </source>
</evidence>
<sequence>MELKRMDRDELTDLYEREMVYVFPPDERKPLRAMLRLMDEGKYDPLLAVEDGEPMGYALLWLPESREGALLEYLGVLRGKRNGGAGARILSALGERYSQLFGEAEAPTSGDPEEDDLRRRRIGFYLRNGFRVLDYECAMFGVHFKCLYRGFEEDDRKVQELHKGVYTGYFSPAHMERYIQLPLAPGEAIHPAPRWMEEDDEEEVFP</sequence>
<evidence type="ECO:0000259" key="1">
    <source>
        <dbReference type="PROSITE" id="PS51186"/>
    </source>
</evidence>
<dbReference type="AlphaFoldDB" id="A0A9D2NZY1"/>
<dbReference type="PROSITE" id="PS51186">
    <property type="entry name" value="GNAT"/>
    <property type="match status" value="1"/>
</dbReference>
<name>A0A9D2NZY1_9FIRM</name>
<dbReference type="InterPro" id="IPR000182">
    <property type="entry name" value="GNAT_dom"/>
</dbReference>
<protein>
    <submittedName>
        <fullName evidence="2">GNAT family N-acetyltransferase</fullName>
    </submittedName>
</protein>
<dbReference type="GO" id="GO:0016747">
    <property type="term" value="F:acyltransferase activity, transferring groups other than amino-acyl groups"/>
    <property type="evidence" value="ECO:0007669"/>
    <property type="project" value="InterPro"/>
</dbReference>
<dbReference type="CDD" id="cd04301">
    <property type="entry name" value="NAT_SF"/>
    <property type="match status" value="1"/>
</dbReference>
<dbReference type="EMBL" id="DWWJ01000102">
    <property type="protein sequence ID" value="HJC41032.1"/>
    <property type="molecule type" value="Genomic_DNA"/>
</dbReference>
<dbReference type="InterPro" id="IPR016181">
    <property type="entry name" value="Acyl_CoA_acyltransferase"/>
</dbReference>
<dbReference type="Proteomes" id="UP000823882">
    <property type="component" value="Unassembled WGS sequence"/>
</dbReference>
<feature type="domain" description="N-acetyltransferase" evidence="1">
    <location>
        <begin position="1"/>
        <end position="149"/>
    </location>
</feature>
<evidence type="ECO:0000313" key="2">
    <source>
        <dbReference type="EMBL" id="HJC41032.1"/>
    </source>
</evidence>
<proteinExistence type="predicted"/>
<dbReference type="SUPFAM" id="SSF55729">
    <property type="entry name" value="Acyl-CoA N-acyltransferases (Nat)"/>
    <property type="match status" value="1"/>
</dbReference>
<accession>A0A9D2NZY1</accession>
<reference evidence="2" key="2">
    <citation type="submission" date="2021-04" db="EMBL/GenBank/DDBJ databases">
        <authorList>
            <person name="Gilroy R."/>
        </authorList>
    </citation>
    <scope>NUCLEOTIDE SEQUENCE</scope>
    <source>
        <strain evidence="2">CHK186-1790</strain>
    </source>
</reference>
<organism evidence="2 3">
    <name type="scientific">Candidatus Intestinimonas pullistercoris</name>
    <dbReference type="NCBI Taxonomy" id="2838623"/>
    <lineage>
        <taxon>Bacteria</taxon>
        <taxon>Bacillati</taxon>
        <taxon>Bacillota</taxon>
        <taxon>Clostridia</taxon>
        <taxon>Eubacteriales</taxon>
        <taxon>Intestinimonas</taxon>
    </lineage>
</organism>
<reference evidence="2" key="1">
    <citation type="journal article" date="2021" name="PeerJ">
        <title>Extensive microbial diversity within the chicken gut microbiome revealed by metagenomics and culture.</title>
        <authorList>
            <person name="Gilroy R."/>
            <person name="Ravi A."/>
            <person name="Getino M."/>
            <person name="Pursley I."/>
            <person name="Horton D.L."/>
            <person name="Alikhan N.F."/>
            <person name="Baker D."/>
            <person name="Gharbi K."/>
            <person name="Hall N."/>
            <person name="Watson M."/>
            <person name="Adriaenssens E.M."/>
            <person name="Foster-Nyarko E."/>
            <person name="Jarju S."/>
            <person name="Secka A."/>
            <person name="Antonio M."/>
            <person name="Oren A."/>
            <person name="Chaudhuri R.R."/>
            <person name="La Ragione R."/>
            <person name="Hildebrand F."/>
            <person name="Pallen M.J."/>
        </authorList>
    </citation>
    <scope>NUCLEOTIDE SEQUENCE</scope>
    <source>
        <strain evidence="2">CHK186-1790</strain>
    </source>
</reference>
<dbReference type="Gene3D" id="3.40.630.30">
    <property type="match status" value="1"/>
</dbReference>
<comment type="caution">
    <text evidence="2">The sequence shown here is derived from an EMBL/GenBank/DDBJ whole genome shotgun (WGS) entry which is preliminary data.</text>
</comment>
<dbReference type="Pfam" id="PF00583">
    <property type="entry name" value="Acetyltransf_1"/>
    <property type="match status" value="1"/>
</dbReference>
<gene>
    <name evidence="2" type="ORF">H9701_05715</name>
</gene>